<reference evidence="1" key="1">
    <citation type="submission" date="2016-09" db="EMBL/GenBank/DDBJ databases">
        <authorList>
            <person name="Capua I."/>
            <person name="De Benedictis P."/>
            <person name="Joannis T."/>
            <person name="Lombin L.H."/>
            <person name="Cattoli G."/>
        </authorList>
    </citation>
    <scope>NUCLEOTIDE SEQUENCE</scope>
    <source>
        <strain evidence="1">B9</strain>
    </source>
</reference>
<evidence type="ECO:0008006" key="2">
    <source>
        <dbReference type="Google" id="ProtNLM"/>
    </source>
</evidence>
<dbReference type="EMBL" id="FMSH01000238">
    <property type="protein sequence ID" value="SCU76440.1"/>
    <property type="molecule type" value="Genomic_DNA"/>
</dbReference>
<dbReference type="InterPro" id="IPR009057">
    <property type="entry name" value="Homeodomain-like_sf"/>
</dbReference>
<dbReference type="AlphaFoldDB" id="A0A1K0JBD6"/>
<dbReference type="SUPFAM" id="SSF48498">
    <property type="entry name" value="Tetracyclin repressor-like, C-terminal domain"/>
    <property type="match status" value="1"/>
</dbReference>
<sequence>MLEGRAETRIPEDGNAMNDDAALAGRILEVALMLGERSGWDALHLHDVADDMGIGLDEIHRYYRQKDDLAEAWFERADLALVRASTREGWAALSHRERLEQAILAWLEALAPHRQLTAQMLRYKLQPEHLHLQVQGLLHISSTVQWIRESARLPESGWRREVGEVVLTGIFLSTFGYWLRDRSPDAGRTQAWLERQLRCAERLAWRRPGDKGARSGWTRSPMP</sequence>
<gene>
    <name evidence="1" type="ORF">CNECB9_3120013</name>
</gene>
<proteinExistence type="predicted"/>
<accession>A0A1K0JBD6</accession>
<protein>
    <recommendedName>
        <fullName evidence="2">TetR family transcriptional regulator</fullName>
    </recommendedName>
</protein>
<dbReference type="InterPro" id="IPR036271">
    <property type="entry name" value="Tet_transcr_reg_TetR-rel_C_sf"/>
</dbReference>
<name>A0A1K0JBD6_CUPNE</name>
<organism evidence="1">
    <name type="scientific">Cupriavidus necator</name>
    <name type="common">Alcaligenes eutrophus</name>
    <name type="synonym">Ralstonia eutropha</name>
    <dbReference type="NCBI Taxonomy" id="106590"/>
    <lineage>
        <taxon>Bacteria</taxon>
        <taxon>Pseudomonadati</taxon>
        <taxon>Pseudomonadota</taxon>
        <taxon>Betaproteobacteria</taxon>
        <taxon>Burkholderiales</taxon>
        <taxon>Burkholderiaceae</taxon>
        <taxon>Cupriavidus</taxon>
    </lineage>
</organism>
<dbReference type="SUPFAM" id="SSF46689">
    <property type="entry name" value="Homeodomain-like"/>
    <property type="match status" value="1"/>
</dbReference>
<evidence type="ECO:0000313" key="1">
    <source>
        <dbReference type="EMBL" id="SCU76440.1"/>
    </source>
</evidence>
<dbReference type="Gene3D" id="1.10.357.10">
    <property type="entry name" value="Tetracycline Repressor, domain 2"/>
    <property type="match status" value="1"/>
</dbReference>